<sequence length="191" mass="21573">MYMLDEVRLKRRIEGTQAMLDEVLKPYKPNCLYLKSAFVEYTDDVISSLTSDQPSMGLLTAWGQFSIPESCYIASTGHFNAVEYNICYNQLSYYLMAECIQHRLLAPVFDWTFSEYQQRQLPNCLIVEFSSAFRKPINALSFQGRVSFDTLKVKSKATFIQTSCSFTDGQGGQAEGEALLALLHGTGAPRK</sequence>
<comment type="similarity">
    <text evidence="3">Belongs to the FcoT family.</text>
</comment>
<evidence type="ECO:0000256" key="2">
    <source>
        <dbReference type="ARBA" id="ARBA00023239"/>
    </source>
</evidence>
<dbReference type="InterPro" id="IPR043064">
    <property type="entry name" value="FcoT_ThioEstase_Rv0098-like_sf"/>
</dbReference>
<dbReference type="Gene3D" id="3.10.129.30">
    <property type="entry name" value="Rv0098, thioesterase-like hot dog domain"/>
    <property type="match status" value="1"/>
</dbReference>
<dbReference type="InterPro" id="IPR022598">
    <property type="entry name" value="FcoT_ThioEstase"/>
</dbReference>
<reference evidence="8" key="1">
    <citation type="journal article" date="2020" name="Molecules">
        <title>2-Hydroxysorangiadenosine: Structure and Biosynthesis of a Myxobacterial Sesquiterpene-Nucleoside.</title>
        <authorList>
            <person name="Okoth D.A."/>
            <person name="Hug J.J."/>
            <person name="Garcia R."/>
            <person name="Sproer C."/>
            <person name="Overmann J."/>
            <person name="Muller R."/>
        </authorList>
    </citation>
    <scope>NUCLEOTIDE SEQUENCE</scope>
    <source>
        <strain evidence="8">MCy10943</strain>
    </source>
</reference>
<protein>
    <recommendedName>
        <fullName evidence="5">(2E)-enoyl-[ACP] glycyltransferase</fullName>
        <ecNumber evidence="4">4.3.2.11</ecNumber>
    </recommendedName>
    <alternativeName>
        <fullName evidence="6">(2E)-unsaturated fatty acyl-[ACP] glycyltransferase</fullName>
    </alternativeName>
</protein>
<proteinExistence type="inferred from homology"/>
<evidence type="ECO:0000256" key="6">
    <source>
        <dbReference type="ARBA" id="ARBA00035448"/>
    </source>
</evidence>
<name>A0A7D4XH53_9BACT</name>
<dbReference type="Pfam" id="PF10862">
    <property type="entry name" value="FcoT"/>
    <property type="match status" value="1"/>
</dbReference>
<evidence type="ECO:0000256" key="7">
    <source>
        <dbReference type="ARBA" id="ARBA00048742"/>
    </source>
</evidence>
<comment type="catalytic activity">
    <reaction evidence="7">
        <text>a (3R)-3-[(carboxymethyl)amino]fatty acid + holo-[ACP] + H(+) = a (2E)-enoyl-[ACP] + glycine + H2O</text>
        <dbReference type="Rhea" id="RHEA:74923"/>
        <dbReference type="Rhea" id="RHEA-COMP:9685"/>
        <dbReference type="Rhea" id="RHEA-COMP:9925"/>
        <dbReference type="ChEBI" id="CHEBI:15377"/>
        <dbReference type="ChEBI" id="CHEBI:15378"/>
        <dbReference type="ChEBI" id="CHEBI:57305"/>
        <dbReference type="ChEBI" id="CHEBI:64479"/>
        <dbReference type="ChEBI" id="CHEBI:78784"/>
        <dbReference type="ChEBI" id="CHEBI:193080"/>
        <dbReference type="EC" id="4.3.2.11"/>
    </reaction>
    <physiologicalReaction direction="right-to-left" evidence="7">
        <dbReference type="Rhea" id="RHEA:74925"/>
    </physiologicalReaction>
</comment>
<evidence type="ECO:0000256" key="4">
    <source>
        <dbReference type="ARBA" id="ARBA00035127"/>
    </source>
</evidence>
<evidence type="ECO:0000256" key="5">
    <source>
        <dbReference type="ARBA" id="ARBA00035169"/>
    </source>
</evidence>
<dbReference type="GO" id="GO:0016829">
    <property type="term" value="F:lyase activity"/>
    <property type="evidence" value="ECO:0007669"/>
    <property type="project" value="UniProtKB-KW"/>
</dbReference>
<dbReference type="AlphaFoldDB" id="A0A7D4XH53"/>
<organism evidence="8">
    <name type="scientific">Vitiosangium cumulatum</name>
    <dbReference type="NCBI Taxonomy" id="1867796"/>
    <lineage>
        <taxon>Bacteria</taxon>
        <taxon>Pseudomonadati</taxon>
        <taxon>Myxococcota</taxon>
        <taxon>Myxococcia</taxon>
        <taxon>Myxococcales</taxon>
        <taxon>Cystobacterineae</taxon>
        <taxon>Archangiaceae</taxon>
        <taxon>Vitiosangium</taxon>
    </lineage>
</organism>
<evidence type="ECO:0000256" key="1">
    <source>
        <dbReference type="ARBA" id="ARBA00023098"/>
    </source>
</evidence>
<dbReference type="EC" id="4.3.2.11" evidence="4"/>
<dbReference type="GO" id="GO:0006629">
    <property type="term" value="P:lipid metabolic process"/>
    <property type="evidence" value="ECO:0007669"/>
    <property type="project" value="UniProtKB-KW"/>
</dbReference>
<evidence type="ECO:0000313" key="8">
    <source>
        <dbReference type="EMBL" id="QKW93949.1"/>
    </source>
</evidence>
<keyword evidence="1" id="KW-0443">Lipid metabolism</keyword>
<dbReference type="EMBL" id="MT520819">
    <property type="protein sequence ID" value="QKW93949.1"/>
    <property type="molecule type" value="Genomic_DNA"/>
</dbReference>
<accession>A0A7D4XH53</accession>
<evidence type="ECO:0000256" key="3">
    <source>
        <dbReference type="ARBA" id="ARBA00035117"/>
    </source>
</evidence>
<keyword evidence="2" id="KW-0456">Lyase</keyword>